<reference evidence="1 2" key="1">
    <citation type="submission" date="2015-12" db="EMBL/GenBank/DDBJ databases">
        <title>Draft genome sequence of Streptomyces silvensis ATCC 53525, a producer of novel hormone antagonists.</title>
        <authorList>
            <person name="Johnston C.W."/>
            <person name="Li Y."/>
            <person name="Magarvey N.A."/>
        </authorList>
    </citation>
    <scope>NUCLEOTIDE SEQUENCE [LARGE SCALE GENOMIC DNA]</scope>
    <source>
        <strain evidence="1 2">ATCC 53525</strain>
    </source>
</reference>
<dbReference type="EMBL" id="LOCL01000029">
    <property type="protein sequence ID" value="KUF18845.1"/>
    <property type="molecule type" value="Genomic_DNA"/>
</dbReference>
<keyword evidence="2" id="KW-1185">Reference proteome</keyword>
<protein>
    <submittedName>
        <fullName evidence="1">Uncharacterized protein</fullName>
    </submittedName>
</protein>
<organism evidence="1 2">
    <name type="scientific">Streptomyces silvensis</name>
    <dbReference type="NCBI Taxonomy" id="1765722"/>
    <lineage>
        <taxon>Bacteria</taxon>
        <taxon>Bacillati</taxon>
        <taxon>Actinomycetota</taxon>
        <taxon>Actinomycetes</taxon>
        <taxon>Kitasatosporales</taxon>
        <taxon>Streptomycetaceae</taxon>
        <taxon>Streptomyces</taxon>
    </lineage>
</organism>
<sequence length="158" mass="19373">MTYTLADAIRDEFERKHPRGKDTLFCDQCRRRKDREDFRETPWHGRAAQCIACERFRWIDHLYERERWLLAQERERTRMLRRYVHLLRLAHFPQRYVMGHSSADTFAAYHQPYYDAMDRAQQRWATAWATALDPEAFERPKPTIKQRATRTRLTKENR</sequence>
<proteinExistence type="predicted"/>
<comment type="caution">
    <text evidence="1">The sequence shown here is derived from an EMBL/GenBank/DDBJ whole genome shotgun (WGS) entry which is preliminary data.</text>
</comment>
<dbReference type="STRING" id="1765722.AT728_07365"/>
<gene>
    <name evidence="1" type="ORF">AT728_07365</name>
</gene>
<accession>A0A0W7X7R7</accession>
<dbReference type="RefSeq" id="WP_058847004.1">
    <property type="nucleotide sequence ID" value="NZ_LOCL01000029.1"/>
</dbReference>
<name>A0A0W7X7R7_9ACTN</name>
<evidence type="ECO:0000313" key="2">
    <source>
        <dbReference type="Proteomes" id="UP000054804"/>
    </source>
</evidence>
<evidence type="ECO:0000313" key="1">
    <source>
        <dbReference type="EMBL" id="KUF18845.1"/>
    </source>
</evidence>
<dbReference type="OrthoDB" id="4332572at2"/>
<dbReference type="Proteomes" id="UP000054804">
    <property type="component" value="Unassembled WGS sequence"/>
</dbReference>
<dbReference type="AlphaFoldDB" id="A0A0W7X7R7"/>